<dbReference type="PRINTS" id="PR00411">
    <property type="entry name" value="PNDRDTASEI"/>
</dbReference>
<proteinExistence type="predicted"/>
<dbReference type="EMBL" id="LGGX01000053">
    <property type="protein sequence ID" value="KUK85615.1"/>
    <property type="molecule type" value="Genomic_DNA"/>
</dbReference>
<evidence type="ECO:0000313" key="6">
    <source>
        <dbReference type="EMBL" id="KUK85615.1"/>
    </source>
</evidence>
<dbReference type="Gene3D" id="3.50.50.60">
    <property type="entry name" value="FAD/NAD(P)-binding domain"/>
    <property type="match status" value="2"/>
</dbReference>
<organism evidence="6 7">
    <name type="scientific">candidate division TA06 bacterium 34_109</name>
    <dbReference type="NCBI Taxonomy" id="1635277"/>
    <lineage>
        <taxon>Bacteria</taxon>
        <taxon>Bacteria division TA06</taxon>
    </lineage>
</organism>
<dbReference type="Pfam" id="PF18267">
    <property type="entry name" value="Rubredoxin_C"/>
    <property type="match status" value="1"/>
</dbReference>
<dbReference type="InterPro" id="IPR050260">
    <property type="entry name" value="FAD-bd_OxRdtase"/>
</dbReference>
<keyword evidence="2" id="KW-0285">Flavoprotein</keyword>
<evidence type="ECO:0000256" key="1">
    <source>
        <dbReference type="ARBA" id="ARBA00001974"/>
    </source>
</evidence>
<keyword evidence="3" id="KW-0274">FAD</keyword>
<dbReference type="PANTHER" id="PTHR43429">
    <property type="entry name" value="PYRIDINE NUCLEOTIDE-DISULFIDE OXIDOREDUCTASE DOMAIN-CONTAINING"/>
    <property type="match status" value="1"/>
</dbReference>
<evidence type="ECO:0000259" key="4">
    <source>
        <dbReference type="Pfam" id="PF07992"/>
    </source>
</evidence>
<gene>
    <name evidence="6" type="ORF">XE03_1966</name>
</gene>
<evidence type="ECO:0000256" key="3">
    <source>
        <dbReference type="ARBA" id="ARBA00022827"/>
    </source>
</evidence>
<sequence length="409" mass="44874">MKYLIIGASAAGLSAALKIRELDVDGEITVLSEEESPPYSKMSLPYLLSGECSKEEDLYLGIPEGVKLLLDKKVVSLKEERKVVETETGEEFSYDKLLIATGAHPYIPEVEKKGLPPILSIRNLEDISGLKERIKNSKEKRVILSGAGLVNCEIADALLKIGVPSVFVIRSNRILSQILDEEGSRIIESCAKEKGIELLTGENIKTIEEKDGITYATLESGKVLKGSCVVFGKGVRPSVDFLKGTRIKIGRGIRIDTCLQTSVKDIYAAGDVTESKDLVYEDVRGHALWPVAVEQGKIAGANMAGGGLEYPEEISRNILTIFGQTIFTGGISTEDKFEVYKEHLAGEYRKILIHNDKLAGFVFVGEVDSPGVYLFIMKNKIDVVGNINLLLKGALSYPIIYPYIRNIVF</sequence>
<dbReference type="InterPro" id="IPR036188">
    <property type="entry name" value="FAD/NAD-bd_sf"/>
</dbReference>
<feature type="domain" description="NADH-rubredoxin oxidoreductase C-terminal" evidence="5">
    <location>
        <begin position="317"/>
        <end position="369"/>
    </location>
</feature>
<comment type="cofactor">
    <cofactor evidence="1">
        <name>FAD</name>
        <dbReference type="ChEBI" id="CHEBI:57692"/>
    </cofactor>
</comment>
<dbReference type="PRINTS" id="PR00368">
    <property type="entry name" value="FADPNR"/>
</dbReference>
<dbReference type="AlphaFoldDB" id="A0A124FZW2"/>
<dbReference type="PANTHER" id="PTHR43429:SF3">
    <property type="entry name" value="NITRITE REDUCTASE [NAD(P)H]"/>
    <property type="match status" value="1"/>
</dbReference>
<feature type="domain" description="FAD/NAD(P)-binding" evidence="4">
    <location>
        <begin position="1"/>
        <end position="296"/>
    </location>
</feature>
<evidence type="ECO:0000256" key="2">
    <source>
        <dbReference type="ARBA" id="ARBA00022630"/>
    </source>
</evidence>
<accession>A0A124FZW2</accession>
<dbReference type="InterPro" id="IPR023753">
    <property type="entry name" value="FAD/NAD-binding_dom"/>
</dbReference>
<evidence type="ECO:0000313" key="7">
    <source>
        <dbReference type="Proteomes" id="UP000053467"/>
    </source>
</evidence>
<reference evidence="7" key="1">
    <citation type="journal article" date="2015" name="MBio">
        <title>Genome-Resolved Metagenomic Analysis Reveals Roles for Candidate Phyla and Other Microbial Community Members in Biogeochemical Transformations in Oil Reservoirs.</title>
        <authorList>
            <person name="Hu P."/>
            <person name="Tom L."/>
            <person name="Singh A."/>
            <person name="Thomas B.C."/>
            <person name="Baker B.J."/>
            <person name="Piceno Y.M."/>
            <person name="Andersen G.L."/>
            <person name="Banfield J.F."/>
        </authorList>
    </citation>
    <scope>NUCLEOTIDE SEQUENCE [LARGE SCALE GENOMIC DNA]</scope>
</reference>
<evidence type="ECO:0000259" key="5">
    <source>
        <dbReference type="Pfam" id="PF18267"/>
    </source>
</evidence>
<dbReference type="Gene3D" id="3.30.390.30">
    <property type="match status" value="1"/>
</dbReference>
<dbReference type="GO" id="GO:0016491">
    <property type="term" value="F:oxidoreductase activity"/>
    <property type="evidence" value="ECO:0007669"/>
    <property type="project" value="InterPro"/>
</dbReference>
<dbReference type="SUPFAM" id="SSF51905">
    <property type="entry name" value="FAD/NAD(P)-binding domain"/>
    <property type="match status" value="2"/>
</dbReference>
<dbReference type="Proteomes" id="UP000053467">
    <property type="component" value="Unassembled WGS sequence"/>
</dbReference>
<dbReference type="Pfam" id="PF07992">
    <property type="entry name" value="Pyr_redox_2"/>
    <property type="match status" value="1"/>
</dbReference>
<protein>
    <submittedName>
        <fullName evidence="6">FAD-dependent pyridine nucleotide-disulfide oxidoreductase</fullName>
    </submittedName>
</protein>
<name>A0A124FZW2_UNCT6</name>
<dbReference type="InterPro" id="IPR016156">
    <property type="entry name" value="FAD/NAD-linked_Rdtase_dimer_sf"/>
</dbReference>
<comment type="caution">
    <text evidence="6">The sequence shown here is derived from an EMBL/GenBank/DDBJ whole genome shotgun (WGS) entry which is preliminary data.</text>
</comment>
<dbReference type="InterPro" id="IPR041575">
    <property type="entry name" value="Rubredoxin_C"/>
</dbReference>